<dbReference type="InterPro" id="IPR046347">
    <property type="entry name" value="bZIP_sf"/>
</dbReference>
<comment type="subcellular location">
    <subcellularLocation>
        <location evidence="1">Nucleus</location>
    </subcellularLocation>
</comment>
<dbReference type="PROSITE" id="PS00036">
    <property type="entry name" value="BZIP_BASIC"/>
    <property type="match status" value="1"/>
</dbReference>
<keyword evidence="3" id="KW-0805">Transcription regulation</keyword>
<dbReference type="GO" id="GO:0061629">
    <property type="term" value="F:RNA polymerase II-specific DNA-binding transcription factor binding"/>
    <property type="evidence" value="ECO:0007669"/>
    <property type="project" value="EnsemblFungi"/>
</dbReference>
<dbReference type="CDD" id="cd12193">
    <property type="entry name" value="bZIP_GCN4"/>
    <property type="match status" value="1"/>
</dbReference>
<dbReference type="GO" id="GO:0005634">
    <property type="term" value="C:nucleus"/>
    <property type="evidence" value="ECO:0007669"/>
    <property type="project" value="UniProtKB-SubCell"/>
</dbReference>
<evidence type="ECO:0000313" key="12">
    <source>
        <dbReference type="Proteomes" id="UP000005220"/>
    </source>
</evidence>
<dbReference type="FunCoup" id="H2B208">
    <property type="interactions" value="4384"/>
</dbReference>
<dbReference type="PANTHER" id="PTHR11462">
    <property type="entry name" value="JUN TRANSCRIPTION FACTOR-RELATED"/>
    <property type="match status" value="1"/>
</dbReference>
<dbReference type="InterPro" id="IPR004827">
    <property type="entry name" value="bZIP"/>
</dbReference>
<feature type="domain" description="BZIP" evidence="10">
    <location>
        <begin position="201"/>
        <end position="245"/>
    </location>
</feature>
<dbReference type="CDD" id="cd12192">
    <property type="entry name" value="GCN4_cent"/>
    <property type="match status" value="1"/>
</dbReference>
<dbReference type="PANTHER" id="PTHR11462:SF35">
    <property type="entry name" value="TRANSCRIPTION FACTOR JRA"/>
    <property type="match status" value="1"/>
</dbReference>
<dbReference type="GO" id="GO:0034198">
    <property type="term" value="P:cellular response to amino acid starvation"/>
    <property type="evidence" value="ECO:0007669"/>
    <property type="project" value="EnsemblFungi"/>
</dbReference>
<dbReference type="GO" id="GO:0036033">
    <property type="term" value="F:mediator complex binding"/>
    <property type="evidence" value="ECO:0007669"/>
    <property type="project" value="EnsemblFungi"/>
</dbReference>
<dbReference type="GO" id="GO:0045899">
    <property type="term" value="P:positive regulation of RNA polymerase II transcription preinitiation complex assembly"/>
    <property type="evidence" value="ECO:0007669"/>
    <property type="project" value="EnsemblFungi"/>
</dbReference>
<name>H2B208_KAZAF</name>
<dbReference type="Proteomes" id="UP000005220">
    <property type="component" value="Chromosome 12"/>
</dbReference>
<organism evidence="11 12">
    <name type="scientific">Kazachstania africana (strain ATCC 22294 / BCRC 22015 / CBS 2517 / CECT 1963 / NBRC 1671 / NRRL Y-8276)</name>
    <name type="common">Yeast</name>
    <name type="synonym">Kluyveromyces africanus</name>
    <dbReference type="NCBI Taxonomy" id="1071382"/>
    <lineage>
        <taxon>Eukaryota</taxon>
        <taxon>Fungi</taxon>
        <taxon>Dikarya</taxon>
        <taxon>Ascomycota</taxon>
        <taxon>Saccharomycotina</taxon>
        <taxon>Saccharomycetes</taxon>
        <taxon>Saccharomycetales</taxon>
        <taxon>Saccharomycetaceae</taxon>
        <taxon>Kazachstania</taxon>
    </lineage>
</organism>
<evidence type="ECO:0000256" key="3">
    <source>
        <dbReference type="ARBA" id="ARBA00023015"/>
    </source>
</evidence>
<evidence type="ECO:0000256" key="1">
    <source>
        <dbReference type="ARBA" id="ARBA00004123"/>
    </source>
</evidence>
<keyword evidence="6" id="KW-0804">Transcription</keyword>
<dbReference type="GO" id="GO:0000978">
    <property type="term" value="F:RNA polymerase II cis-regulatory region sequence-specific DNA binding"/>
    <property type="evidence" value="ECO:0007669"/>
    <property type="project" value="EnsemblFungi"/>
</dbReference>
<dbReference type="AlphaFoldDB" id="H2B208"/>
<dbReference type="EMBL" id="HE650832">
    <property type="protein sequence ID" value="CCF60658.1"/>
    <property type="molecule type" value="Genomic_DNA"/>
</dbReference>
<dbReference type="GO" id="GO:0001080">
    <property type="term" value="P:nitrogen catabolite activation of transcription from RNA polymerase II promoter"/>
    <property type="evidence" value="ECO:0007669"/>
    <property type="project" value="TreeGrafter"/>
</dbReference>
<sequence length="255" mass="28379">MPQYNILTLQEQLSIVSDAKTLNEPSFEVIPDFSFQISNIKEDDSNNTINDDYFNLNSNSTELDADLVETFFSSSVDSTPMFDLDESLQTSTSSDPNTWTSLFDDDIPVVTEEDVTNNDDAIKITDDVAQVKQEETASFLPTPAIEQETLSKATKITTGRVSKKVSNPKVDHLGVVSYNRKARAAPLTPVIADPSDPVALKRARNTEAARRSRARKLQRMNQLETKVENLISENSDLQNEVARLRSLLESNGVSF</sequence>
<evidence type="ECO:0000256" key="6">
    <source>
        <dbReference type="ARBA" id="ARBA00023163"/>
    </source>
</evidence>
<dbReference type="InterPro" id="IPR050946">
    <property type="entry name" value="AP-1_TF_bZIP"/>
</dbReference>
<dbReference type="eggNOG" id="KOG0837">
    <property type="taxonomic scope" value="Eukaryota"/>
</dbReference>
<dbReference type="GO" id="GO:0003682">
    <property type="term" value="F:chromatin binding"/>
    <property type="evidence" value="ECO:0007669"/>
    <property type="project" value="EnsemblFungi"/>
</dbReference>
<keyword evidence="7" id="KW-0539">Nucleus</keyword>
<dbReference type="OrthoDB" id="5419235at2759"/>
<feature type="coiled-coil region" evidence="9">
    <location>
        <begin position="213"/>
        <end position="247"/>
    </location>
</feature>
<dbReference type="GO" id="GO:0010688">
    <property type="term" value="P:negative regulation of ribosomal protein gene transcription by RNA polymerase II"/>
    <property type="evidence" value="ECO:0007669"/>
    <property type="project" value="EnsemblFungi"/>
</dbReference>
<proteinExistence type="inferred from homology"/>
<evidence type="ECO:0000256" key="8">
    <source>
        <dbReference type="ARBA" id="ARBA00061302"/>
    </source>
</evidence>
<evidence type="ECO:0000256" key="7">
    <source>
        <dbReference type="ARBA" id="ARBA00023242"/>
    </source>
</evidence>
<evidence type="ECO:0000313" key="11">
    <source>
        <dbReference type="EMBL" id="CCF60658.1"/>
    </source>
</evidence>
<dbReference type="GO" id="GO:0042802">
    <property type="term" value="F:identical protein binding"/>
    <property type="evidence" value="ECO:0007669"/>
    <property type="project" value="EnsemblFungi"/>
</dbReference>
<dbReference type="SUPFAM" id="SSF57959">
    <property type="entry name" value="Leucine zipper domain"/>
    <property type="match status" value="1"/>
</dbReference>
<dbReference type="GO" id="GO:0008652">
    <property type="term" value="P:amino acid biosynthetic process"/>
    <property type="evidence" value="ECO:0007669"/>
    <property type="project" value="UniProtKB-KW"/>
</dbReference>
<dbReference type="Pfam" id="PF07716">
    <property type="entry name" value="bZIP_2"/>
    <property type="match status" value="1"/>
</dbReference>
<evidence type="ECO:0000256" key="4">
    <source>
        <dbReference type="ARBA" id="ARBA00023125"/>
    </source>
</evidence>
<dbReference type="SMART" id="SM00338">
    <property type="entry name" value="BRLZ"/>
    <property type="match status" value="1"/>
</dbReference>
<keyword evidence="5" id="KW-0010">Activator</keyword>
<evidence type="ECO:0000259" key="10">
    <source>
        <dbReference type="PROSITE" id="PS50217"/>
    </source>
</evidence>
<dbReference type="GO" id="GO:1903833">
    <property type="term" value="P:positive regulation of cellular response to amino acid starvation"/>
    <property type="evidence" value="ECO:0007669"/>
    <property type="project" value="EnsemblFungi"/>
</dbReference>
<accession>H2B208</accession>
<dbReference type="HOGENOM" id="CLU_068501_1_0_1"/>
<dbReference type="GO" id="GO:0005667">
    <property type="term" value="C:transcription regulator complex"/>
    <property type="evidence" value="ECO:0007669"/>
    <property type="project" value="TreeGrafter"/>
</dbReference>
<dbReference type="Gene3D" id="3.30.160.60">
    <property type="entry name" value="Classic Zinc Finger"/>
    <property type="match status" value="1"/>
</dbReference>
<protein>
    <recommendedName>
        <fullName evidence="10">BZIP domain-containing protein</fullName>
    </recommendedName>
</protein>
<dbReference type="PROSITE" id="PS50217">
    <property type="entry name" value="BZIP"/>
    <property type="match status" value="1"/>
</dbReference>
<keyword evidence="12" id="KW-1185">Reference proteome</keyword>
<dbReference type="GeneID" id="13886866"/>
<dbReference type="FunFam" id="3.30.160.60:FF:001491">
    <property type="entry name" value="Cross-pathway control protein A"/>
    <property type="match status" value="1"/>
</dbReference>
<keyword evidence="4" id="KW-0238">DNA-binding</keyword>
<keyword evidence="2" id="KW-0028">Amino-acid biosynthesis</keyword>
<gene>
    <name evidence="11" type="primary">KAFR0L00510</name>
    <name evidence="11" type="ORF">KAFR_0L00510</name>
</gene>
<dbReference type="GO" id="GO:1990139">
    <property type="term" value="P:protein localization to nuclear periphery"/>
    <property type="evidence" value="ECO:0007669"/>
    <property type="project" value="EnsemblFungi"/>
</dbReference>
<evidence type="ECO:0000256" key="9">
    <source>
        <dbReference type="SAM" id="Coils"/>
    </source>
</evidence>
<dbReference type="GO" id="GO:0001228">
    <property type="term" value="F:DNA-binding transcription activator activity, RNA polymerase II-specific"/>
    <property type="evidence" value="ECO:0007669"/>
    <property type="project" value="EnsemblFungi"/>
</dbReference>
<dbReference type="KEGG" id="kaf:KAFR_0L00510"/>
<dbReference type="RefSeq" id="XP_003959793.1">
    <property type="nucleotide sequence ID" value="XM_003959744.1"/>
</dbReference>
<evidence type="ECO:0000256" key="2">
    <source>
        <dbReference type="ARBA" id="ARBA00022605"/>
    </source>
</evidence>
<dbReference type="InParanoid" id="H2B208"/>
<keyword evidence="9" id="KW-0175">Coiled coil</keyword>
<comment type="similarity">
    <text evidence="8">Belongs to the bZIP family. GCN4 subfamily.</text>
</comment>
<dbReference type="STRING" id="1071382.H2B208"/>
<reference evidence="11 12" key="1">
    <citation type="journal article" date="2011" name="Proc. Natl. Acad. Sci. U.S.A.">
        <title>Evolutionary erosion of yeast sex chromosomes by mating-type switching accidents.</title>
        <authorList>
            <person name="Gordon J.L."/>
            <person name="Armisen D."/>
            <person name="Proux-Wera E."/>
            <person name="Oheigeartaigh S.S."/>
            <person name="Byrne K.P."/>
            <person name="Wolfe K.H."/>
        </authorList>
    </citation>
    <scope>NUCLEOTIDE SEQUENCE [LARGE SCALE GENOMIC DNA]</scope>
    <source>
        <strain evidence="12">ATCC 22294 / BCRC 22015 / CBS 2517 / CECT 1963 / NBRC 1671 / NRRL Y-8276</strain>
    </source>
</reference>
<evidence type="ECO:0000256" key="5">
    <source>
        <dbReference type="ARBA" id="ARBA00023159"/>
    </source>
</evidence>
<dbReference type="GO" id="GO:0035556">
    <property type="term" value="P:intracellular signal transduction"/>
    <property type="evidence" value="ECO:0007669"/>
    <property type="project" value="EnsemblFungi"/>
</dbReference>